<feature type="compositionally biased region" description="Polar residues" evidence="2">
    <location>
        <begin position="793"/>
        <end position="803"/>
    </location>
</feature>
<dbReference type="GO" id="GO:0008270">
    <property type="term" value="F:zinc ion binding"/>
    <property type="evidence" value="ECO:0007669"/>
    <property type="project" value="UniProtKB-KW"/>
</dbReference>
<dbReference type="PANTHER" id="PTHR31150">
    <property type="entry name" value="EXPRESSED PROTEIN"/>
    <property type="match status" value="1"/>
</dbReference>
<dbReference type="PROSITE" id="PS50089">
    <property type="entry name" value="ZF_RING_2"/>
    <property type="match status" value="1"/>
</dbReference>
<evidence type="ECO:0000256" key="2">
    <source>
        <dbReference type="SAM" id="MobiDB-lite"/>
    </source>
</evidence>
<reference evidence="4 5" key="1">
    <citation type="submission" date="2020-10" db="EMBL/GenBank/DDBJ databases">
        <title>The Coptis chinensis genome and diversification of protoberbering-type alkaloids.</title>
        <authorList>
            <person name="Wang B."/>
            <person name="Shu S."/>
            <person name="Song C."/>
            <person name="Liu Y."/>
        </authorList>
    </citation>
    <scope>NUCLEOTIDE SEQUENCE [LARGE SCALE GENOMIC DNA]</scope>
    <source>
        <strain evidence="4">HL-2020</strain>
        <tissue evidence="4">Leaf</tissue>
    </source>
</reference>
<dbReference type="Proteomes" id="UP000631114">
    <property type="component" value="Unassembled WGS sequence"/>
</dbReference>
<evidence type="ECO:0000313" key="5">
    <source>
        <dbReference type="Proteomes" id="UP000631114"/>
    </source>
</evidence>
<dbReference type="AlphaFoldDB" id="A0A835M2T2"/>
<evidence type="ECO:0000259" key="3">
    <source>
        <dbReference type="PROSITE" id="PS50089"/>
    </source>
</evidence>
<evidence type="ECO:0000256" key="1">
    <source>
        <dbReference type="PROSITE-ProRule" id="PRU00175"/>
    </source>
</evidence>
<keyword evidence="5" id="KW-1185">Reference proteome</keyword>
<feature type="domain" description="RING-type" evidence="3">
    <location>
        <begin position="827"/>
        <end position="882"/>
    </location>
</feature>
<comment type="caution">
    <text evidence="4">The sequence shown here is derived from an EMBL/GenBank/DDBJ whole genome shotgun (WGS) entry which is preliminary data.</text>
</comment>
<protein>
    <recommendedName>
        <fullName evidence="3">RING-type domain-containing protein</fullName>
    </recommendedName>
</protein>
<name>A0A835M2T2_9MAGN</name>
<dbReference type="EMBL" id="JADFTS010000003">
    <property type="protein sequence ID" value="KAF9614317.1"/>
    <property type="molecule type" value="Genomic_DNA"/>
</dbReference>
<evidence type="ECO:0000313" key="4">
    <source>
        <dbReference type="EMBL" id="KAF9614317.1"/>
    </source>
</evidence>
<keyword evidence="1" id="KW-0862">Zinc</keyword>
<keyword evidence="1" id="KW-0863">Zinc-finger</keyword>
<sequence>MDELSKKNVSNPFGNQLKESSYIVIDDDDFHISQNAATMNSRDPLNNDEGIFGVNSMPVVNLADSPECANFLDYMDGISQTHVDGMVDDNGNGMSCAPLYSDFLNPQMERSSFIIDSNMAAGVQHQSLGGVATRPSSFQAGQVNFGDTMSFSELYGNFQRPQVDINSTTNGNNAEFPEQNLRGNITATDIAGVHIVRSNANNAASVPSQLNAFHIPQGTRSNAGVQIRSQGETTIATPDIHGFSSNNEIRFPSMFNNFQSEHVIQQNSQGVAEMATSYAQSAVRNANNSMTVATQSSNFQSPQISRRSVRSRASGASAIQQNSPGKAAYATGRSHVQGFTVEGSNTNLSTLFNNNLQDQQINRAPISIDGGLASRMHAYNQDIVMDETNLSSNALLSDGIRSPLAVGNFINVGGDMPEVLQSRIHGGRNSVSTIENRSDAALCPQQIDNTFLNLGCRSNSNANFQSIELGGGISSNNGCPITNQSYASNGPQTNGNFLSLGGSLSDSSWSNNPSAVIPDFNAGLNSSTYVSLRGNMGGQTRSNRTTRNISSMNDGIHANPFTIPQAVQGNVHQHFPRPSGRALGPGGNVSGRCINTAPYGGFGGHSGMAFRPFNSIPVGLHANPQTRLSSLPQGPSSLVGIPSVPYSTHQMQQAYMNSLRHVSTNPSMVSSLNGTAVRTFGQDQSGHPVPVNDALTDAAIAITELSSIQPQSNRNTTRTSRRGKRVPAGEIPGAQPAKVLLGPSLSGKPVPVAGGVELIRTSEGLPGQTSQRSIIPNASTTLRAARGRRTPQPLVNRSTPTVSKTSPVYHLKWKDPTDLYQSSGENCHLCKRDLTFTPTGPVTQPSVPPAVAVLPCGHTFHDECLQLITPADLSKDPPCIPCAISTS</sequence>
<keyword evidence="1" id="KW-0479">Metal-binding</keyword>
<gene>
    <name evidence="4" type="ORF">IFM89_018070</name>
</gene>
<feature type="region of interest" description="Disordered" evidence="2">
    <location>
        <begin position="784"/>
        <end position="803"/>
    </location>
</feature>
<feature type="region of interest" description="Disordered" evidence="2">
    <location>
        <begin position="709"/>
        <end position="742"/>
    </location>
</feature>
<feature type="region of interest" description="Disordered" evidence="2">
    <location>
        <begin position="294"/>
        <end position="329"/>
    </location>
</feature>
<organism evidence="4 5">
    <name type="scientific">Coptis chinensis</name>
    <dbReference type="NCBI Taxonomy" id="261450"/>
    <lineage>
        <taxon>Eukaryota</taxon>
        <taxon>Viridiplantae</taxon>
        <taxon>Streptophyta</taxon>
        <taxon>Embryophyta</taxon>
        <taxon>Tracheophyta</taxon>
        <taxon>Spermatophyta</taxon>
        <taxon>Magnoliopsida</taxon>
        <taxon>Ranunculales</taxon>
        <taxon>Ranunculaceae</taxon>
        <taxon>Coptidoideae</taxon>
        <taxon>Coptis</taxon>
    </lineage>
</organism>
<proteinExistence type="predicted"/>
<dbReference type="PANTHER" id="PTHR31150:SF19">
    <property type="entry name" value="RING-TYPE DOMAIN-CONTAINING PROTEIN"/>
    <property type="match status" value="1"/>
</dbReference>
<dbReference type="SUPFAM" id="SSF57850">
    <property type="entry name" value="RING/U-box"/>
    <property type="match status" value="1"/>
</dbReference>
<accession>A0A835M2T2</accession>
<feature type="compositionally biased region" description="Polar residues" evidence="2">
    <location>
        <begin position="294"/>
        <end position="304"/>
    </location>
</feature>
<dbReference type="InterPro" id="IPR001841">
    <property type="entry name" value="Znf_RING"/>
</dbReference>
<dbReference type="CDD" id="cd16448">
    <property type="entry name" value="RING-H2"/>
    <property type="match status" value="1"/>
</dbReference>
<dbReference type="OrthoDB" id="1887047at2759"/>